<dbReference type="RefSeq" id="XP_043036053.1">
    <property type="nucleotide sequence ID" value="XM_043180689.1"/>
</dbReference>
<sequence>MPQQQPQTIIVYVCTVFIVPDLATLMVFLANSNPSRATTRIVVWPALLACAAAAALKQFVIECLSALYESWRYYFHCAKESNLEVLKPIITVQIYDVAPVFKMNTRIHRNN</sequence>
<keyword evidence="3" id="KW-1185">Reference proteome</keyword>
<keyword evidence="1" id="KW-1133">Transmembrane helix</keyword>
<dbReference type="GeneID" id="66102985"/>
<name>A0A9P7VL33_9AGAR</name>
<gene>
    <name evidence="2" type="ORF">BT62DRAFT_375158</name>
</gene>
<dbReference type="Proteomes" id="UP000812287">
    <property type="component" value="Unassembled WGS sequence"/>
</dbReference>
<keyword evidence="1" id="KW-0472">Membrane</keyword>
<dbReference type="EMBL" id="MU250550">
    <property type="protein sequence ID" value="KAG7442553.1"/>
    <property type="molecule type" value="Genomic_DNA"/>
</dbReference>
<reference evidence="2" key="1">
    <citation type="submission" date="2020-11" db="EMBL/GenBank/DDBJ databases">
        <title>Adaptations for nitrogen fixation in a non-lichenized fungal sporocarp promotes dispersal by wood-feeding termites.</title>
        <authorList>
            <consortium name="DOE Joint Genome Institute"/>
            <person name="Koch R.A."/>
            <person name="Yoon G."/>
            <person name="Arayal U."/>
            <person name="Lail K."/>
            <person name="Amirebrahimi M."/>
            <person name="Labutti K."/>
            <person name="Lipzen A."/>
            <person name="Riley R."/>
            <person name="Barry K."/>
            <person name="Henrissat B."/>
            <person name="Grigoriev I.V."/>
            <person name="Herr J.R."/>
            <person name="Aime M.C."/>
        </authorList>
    </citation>
    <scope>NUCLEOTIDE SEQUENCE</scope>
    <source>
        <strain evidence="2">MCA 3950</strain>
    </source>
</reference>
<evidence type="ECO:0000256" key="1">
    <source>
        <dbReference type="SAM" id="Phobius"/>
    </source>
</evidence>
<protein>
    <submittedName>
        <fullName evidence="2">Uncharacterized protein</fullName>
    </submittedName>
</protein>
<accession>A0A9P7VL33</accession>
<comment type="caution">
    <text evidence="2">The sequence shown here is derived from an EMBL/GenBank/DDBJ whole genome shotgun (WGS) entry which is preliminary data.</text>
</comment>
<proteinExistence type="predicted"/>
<feature type="transmembrane region" description="Helical" evidence="1">
    <location>
        <begin position="9"/>
        <end position="29"/>
    </location>
</feature>
<keyword evidence="1" id="KW-0812">Transmembrane</keyword>
<feature type="transmembrane region" description="Helical" evidence="1">
    <location>
        <begin position="41"/>
        <end position="60"/>
    </location>
</feature>
<evidence type="ECO:0000313" key="3">
    <source>
        <dbReference type="Proteomes" id="UP000812287"/>
    </source>
</evidence>
<evidence type="ECO:0000313" key="2">
    <source>
        <dbReference type="EMBL" id="KAG7442553.1"/>
    </source>
</evidence>
<dbReference type="AlphaFoldDB" id="A0A9P7VL33"/>
<organism evidence="2 3">
    <name type="scientific">Guyanagaster necrorhizus</name>
    <dbReference type="NCBI Taxonomy" id="856835"/>
    <lineage>
        <taxon>Eukaryota</taxon>
        <taxon>Fungi</taxon>
        <taxon>Dikarya</taxon>
        <taxon>Basidiomycota</taxon>
        <taxon>Agaricomycotina</taxon>
        <taxon>Agaricomycetes</taxon>
        <taxon>Agaricomycetidae</taxon>
        <taxon>Agaricales</taxon>
        <taxon>Marasmiineae</taxon>
        <taxon>Physalacriaceae</taxon>
        <taxon>Guyanagaster</taxon>
    </lineage>
</organism>